<evidence type="ECO:0000313" key="2">
    <source>
        <dbReference type="Proteomes" id="UP000001611"/>
    </source>
</evidence>
<dbReference type="AlphaFoldDB" id="G2WRA3"/>
<evidence type="ECO:0000313" key="1">
    <source>
        <dbReference type="EMBL" id="EGY13404.1"/>
    </source>
</evidence>
<sequence length="102" mass="11529">MAGLRWKEAVKGATEVLFKEEPRTLADGDPWPTCEQLHPLHHDPGGIQHTKVRGGLDFLWSAHAGSLQRLHHPFPPLPLSEPLYPMRMQETGPLHPNNKKTF</sequence>
<dbReference type="GeneID" id="20701549"/>
<accession>G2WRA3</accession>
<gene>
    <name evidence="1" type="ORF">VDAG_00086</name>
</gene>
<dbReference type="EMBL" id="DS572695">
    <property type="protein sequence ID" value="EGY13404.1"/>
    <property type="molecule type" value="Genomic_DNA"/>
</dbReference>
<dbReference type="InParanoid" id="G2WRA3"/>
<organism evidence="1 2">
    <name type="scientific">Verticillium dahliae (strain VdLs.17 / ATCC MYA-4575 / FGSC 10137)</name>
    <name type="common">Verticillium wilt</name>
    <dbReference type="NCBI Taxonomy" id="498257"/>
    <lineage>
        <taxon>Eukaryota</taxon>
        <taxon>Fungi</taxon>
        <taxon>Dikarya</taxon>
        <taxon>Ascomycota</taxon>
        <taxon>Pezizomycotina</taxon>
        <taxon>Sordariomycetes</taxon>
        <taxon>Hypocreomycetidae</taxon>
        <taxon>Glomerellales</taxon>
        <taxon>Plectosphaerellaceae</taxon>
        <taxon>Verticillium</taxon>
    </lineage>
</organism>
<dbReference type="RefSeq" id="XP_009649758.1">
    <property type="nucleotide sequence ID" value="XM_009651463.1"/>
</dbReference>
<reference evidence="1 2" key="1">
    <citation type="submission" date="2008-03" db="EMBL/GenBank/DDBJ databases">
        <title>The Genome Sequence of Verticillium dahliae VdLs.17.</title>
        <authorList>
            <consortium name="The Broad Institute Genome Sequencing Platform"/>
            <person name="Ma L.-J.J."/>
            <person name="Klosterman S.J."/>
            <person name="Subbarao K."/>
            <person name="Dobinson K."/>
            <person name="Veronese P."/>
            <person name="Kang S."/>
            <person name="Gold S.E."/>
            <person name="Young S."/>
            <person name="Jaffe D."/>
            <person name="Gnerre S."/>
            <person name="Berlin A."/>
            <person name="Heiman D."/>
            <person name="Hepburn T."/>
            <person name="Sykes S."/>
            <person name="Alvarado L."/>
            <person name="Kodira C.D."/>
            <person name="Lander E."/>
            <person name="Galagan J."/>
            <person name="Nusbaum C."/>
            <person name="Birren B."/>
        </authorList>
    </citation>
    <scope>NUCLEOTIDE SEQUENCE [LARGE SCALE GENOMIC DNA]</scope>
    <source>
        <strain evidence="2">VdLs.17 / ATCC MYA-4575 / FGSC 10137</strain>
    </source>
</reference>
<name>G2WRA3_VERDV</name>
<dbReference type="Proteomes" id="UP000001611">
    <property type="component" value="Chromosome 2"/>
</dbReference>
<dbReference type="HOGENOM" id="CLU_2279600_0_0_1"/>
<keyword evidence="2" id="KW-1185">Reference proteome</keyword>
<dbReference type="KEGG" id="vda:VDAG_00086"/>
<proteinExistence type="predicted"/>
<protein>
    <submittedName>
        <fullName evidence="1">Uncharacterized protein</fullName>
    </submittedName>
</protein>